<dbReference type="PANTHER" id="PTHR21174">
    <property type="match status" value="1"/>
</dbReference>
<evidence type="ECO:0000313" key="2">
    <source>
        <dbReference type="EMBL" id="EAT47330.1"/>
    </source>
</evidence>
<dbReference type="VEuPathDB" id="VectorBase:AAEL019546"/>
<proteinExistence type="predicted"/>
<feature type="coiled-coil region" evidence="1">
    <location>
        <begin position="80"/>
        <end position="107"/>
    </location>
</feature>
<dbReference type="OMA" id="LFQYYHF"/>
<dbReference type="EMBL" id="CH477221">
    <property type="protein sequence ID" value="EAT47330.1"/>
    <property type="molecule type" value="Genomic_DNA"/>
</dbReference>
<reference evidence="2" key="1">
    <citation type="submission" date="2005-10" db="EMBL/GenBank/DDBJ databases">
        <authorList>
            <person name="Loftus B.J."/>
            <person name="Nene V.M."/>
            <person name="Hannick L.I."/>
            <person name="Bidwell S."/>
            <person name="Haas B."/>
            <person name="Amedeo P."/>
            <person name="Orvis J."/>
            <person name="Wortman J.R."/>
            <person name="White O.R."/>
            <person name="Salzberg S."/>
            <person name="Shumway M."/>
            <person name="Koo H."/>
            <person name="Zhao Y."/>
            <person name="Holmes M."/>
            <person name="Miller J."/>
            <person name="Schatz M."/>
            <person name="Pop M."/>
            <person name="Pai G."/>
            <person name="Utterback T."/>
            <person name="Rogers Y.-H."/>
            <person name="Kravitz S."/>
            <person name="Fraser C.M."/>
        </authorList>
    </citation>
    <scope>NUCLEOTIDE SEQUENCE</scope>
    <source>
        <strain evidence="2">Liverpool</strain>
    </source>
</reference>
<dbReference type="PIRSF" id="PIRSF035170">
    <property type="entry name" value="HD_phosphohydro"/>
    <property type="match status" value="1"/>
</dbReference>
<dbReference type="InterPro" id="IPR009218">
    <property type="entry name" value="HD_phosphohydro"/>
</dbReference>
<accession>Q17KS6</accession>
<evidence type="ECO:0000256" key="1">
    <source>
        <dbReference type="SAM" id="Coils"/>
    </source>
</evidence>
<protein>
    <submittedName>
        <fullName evidence="2">AAEL001563-PA</fullName>
    </submittedName>
</protein>
<dbReference type="HOGENOM" id="CLU_051795_0_0_1"/>
<dbReference type="AlphaFoldDB" id="Q17KS6"/>
<gene>
    <name evidence="2" type="ORF">AaeL_AAEL001563</name>
</gene>
<organism evidence="2 3">
    <name type="scientific">Aedes aegypti</name>
    <name type="common">Yellowfever mosquito</name>
    <name type="synonym">Culex aegypti</name>
    <dbReference type="NCBI Taxonomy" id="7159"/>
    <lineage>
        <taxon>Eukaryota</taxon>
        <taxon>Metazoa</taxon>
        <taxon>Ecdysozoa</taxon>
        <taxon>Arthropoda</taxon>
        <taxon>Hexapoda</taxon>
        <taxon>Insecta</taxon>
        <taxon>Pterygota</taxon>
        <taxon>Neoptera</taxon>
        <taxon>Endopterygota</taxon>
        <taxon>Diptera</taxon>
        <taxon>Nematocera</taxon>
        <taxon>Culicoidea</taxon>
        <taxon>Culicidae</taxon>
        <taxon>Culicinae</taxon>
        <taxon>Aedini</taxon>
        <taxon>Aedes</taxon>
        <taxon>Stegomyia</taxon>
    </lineage>
</organism>
<dbReference type="eggNOG" id="ENOG502RZFA">
    <property type="taxonomic scope" value="Eukaryota"/>
</dbReference>
<keyword evidence="1" id="KW-0175">Coiled coil</keyword>
<reference evidence="2" key="2">
    <citation type="journal article" date="2007" name="Science">
        <title>Genome sequence of Aedes aegypti, a major arbovirus vector.</title>
        <authorList>
            <person name="Nene V."/>
            <person name="Wortman J.R."/>
            <person name="Lawson D."/>
            <person name="Haas B."/>
            <person name="Kodira C."/>
            <person name="Tu Z.J."/>
            <person name="Loftus B."/>
            <person name="Xi Z."/>
            <person name="Megy K."/>
            <person name="Grabherr M."/>
            <person name="Ren Q."/>
            <person name="Zdobnov E.M."/>
            <person name="Lobo N.F."/>
            <person name="Campbell K.S."/>
            <person name="Brown S.E."/>
            <person name="Bonaldo M.F."/>
            <person name="Zhu J."/>
            <person name="Sinkins S.P."/>
            <person name="Hogenkamp D.G."/>
            <person name="Amedeo P."/>
            <person name="Arensburger P."/>
            <person name="Atkinson P.W."/>
            <person name="Bidwell S."/>
            <person name="Biedler J."/>
            <person name="Birney E."/>
            <person name="Bruggner R.V."/>
            <person name="Costas J."/>
            <person name="Coy M.R."/>
            <person name="Crabtree J."/>
            <person name="Crawford M."/>
            <person name="Debruyn B."/>
            <person name="Decaprio D."/>
            <person name="Eiglmeier K."/>
            <person name="Eisenstadt E."/>
            <person name="El-Dorry H."/>
            <person name="Gelbart W.M."/>
            <person name="Gomes S.L."/>
            <person name="Hammond M."/>
            <person name="Hannick L.I."/>
            <person name="Hogan J.R."/>
            <person name="Holmes M.H."/>
            <person name="Jaffe D."/>
            <person name="Johnston J.S."/>
            <person name="Kennedy R.C."/>
            <person name="Koo H."/>
            <person name="Kravitz S."/>
            <person name="Kriventseva E.V."/>
            <person name="Kulp D."/>
            <person name="Labutti K."/>
            <person name="Lee E."/>
            <person name="Li S."/>
            <person name="Lovin D.D."/>
            <person name="Mao C."/>
            <person name="Mauceli E."/>
            <person name="Menck C.F."/>
            <person name="Miller J.R."/>
            <person name="Montgomery P."/>
            <person name="Mori A."/>
            <person name="Nascimento A.L."/>
            <person name="Naveira H.F."/>
            <person name="Nusbaum C."/>
            <person name="O'leary S."/>
            <person name="Orvis J."/>
            <person name="Pertea M."/>
            <person name="Quesneville H."/>
            <person name="Reidenbach K.R."/>
            <person name="Rogers Y.H."/>
            <person name="Roth C.W."/>
            <person name="Schneider J.R."/>
            <person name="Schatz M."/>
            <person name="Shumway M."/>
            <person name="Stanke M."/>
            <person name="Stinson E.O."/>
            <person name="Tubio J.M."/>
            <person name="Vanzee J.P."/>
            <person name="Verjovski-Almeida S."/>
            <person name="Werner D."/>
            <person name="White O."/>
            <person name="Wyder S."/>
            <person name="Zeng Q."/>
            <person name="Zhao Q."/>
            <person name="Zhao Y."/>
            <person name="Hill C.A."/>
            <person name="Raikhel A.S."/>
            <person name="Soares M.B."/>
            <person name="Knudson D.L."/>
            <person name="Lee N.H."/>
            <person name="Galagan J."/>
            <person name="Salzberg S.L."/>
            <person name="Paulsen I.T."/>
            <person name="Dimopoulos G."/>
            <person name="Collins F.H."/>
            <person name="Birren B."/>
            <person name="Fraser-Liggett C.M."/>
            <person name="Severson D.W."/>
        </authorList>
    </citation>
    <scope>NUCLEOTIDE SEQUENCE [LARGE SCALE GENOMIC DNA]</scope>
    <source>
        <strain evidence="2">Liverpool</strain>
    </source>
</reference>
<dbReference type="Proteomes" id="UP000682892">
    <property type="component" value="Chromosome 3"/>
</dbReference>
<dbReference type="PaxDb" id="7159-AAEL001563-PA"/>
<evidence type="ECO:0000313" key="3">
    <source>
        <dbReference type="Proteomes" id="UP000682892"/>
    </source>
</evidence>
<reference evidence="2" key="3">
    <citation type="submission" date="2012-09" db="EMBL/GenBank/DDBJ databases">
        <authorList>
            <consortium name="VectorBase"/>
        </authorList>
    </citation>
    <scope>NUCLEOTIDE SEQUENCE</scope>
    <source>
        <strain evidence="2">Liverpool</strain>
    </source>
</reference>
<sequence length="202" mass="23577">MESVWQNITTALEIPSEVADKWLAKLRQQYAQPNRHYHNEKQMLRRKVEHLSGASVCLQLALLFQYYNFDAGKDCVRENCEALKEFLAEAKIDNKALENNVLRLIGDVSVECSDLPEEDVLYFQDLDLLILGYPAEDYKAYTELLRKEYPSVETSSYDKMRLKILQTFNRIPFIYSTKEFGDKFETTARTNIGTEIKELENQ</sequence>
<name>Q17KS6_AEDAE</name>
<dbReference type="PANTHER" id="PTHR21174:SF0">
    <property type="entry name" value="HD PHOSPHOHYDROLASE FAMILY PROTEIN-RELATED"/>
    <property type="match status" value="1"/>
</dbReference>
<dbReference type="PhylomeDB" id="Q17KS6"/>